<comment type="caution">
    <text evidence="1">The sequence shown here is derived from an EMBL/GenBank/DDBJ whole genome shotgun (WGS) entry which is preliminary data.</text>
</comment>
<evidence type="ECO:0000313" key="1">
    <source>
        <dbReference type="EMBL" id="RKT47713.1"/>
    </source>
</evidence>
<sequence>MPEFPRKVLGLLLILAAVGVASWQTLAVSCSSPASAATAETARHDAAPR</sequence>
<name>A0A495VGL1_9GAMM</name>
<dbReference type="Proteomes" id="UP000274556">
    <property type="component" value="Unassembled WGS sequence"/>
</dbReference>
<reference evidence="1 2" key="1">
    <citation type="submission" date="2018-10" db="EMBL/GenBank/DDBJ databases">
        <title>Genomic Encyclopedia of Archaeal and Bacterial Type Strains, Phase II (KMG-II): from individual species to whole genera.</title>
        <authorList>
            <person name="Goeker M."/>
        </authorList>
    </citation>
    <scope>NUCLEOTIDE SEQUENCE [LARGE SCALE GENOMIC DNA]</scope>
    <source>
        <strain evidence="1 2">DSM 235</strain>
    </source>
</reference>
<protein>
    <submittedName>
        <fullName evidence="1">Uncharacterized protein</fullName>
    </submittedName>
</protein>
<proteinExistence type="predicted"/>
<dbReference type="RefSeq" id="WP_170164908.1">
    <property type="nucleotide sequence ID" value="NZ_RBXL01000001.1"/>
</dbReference>
<gene>
    <name evidence="1" type="ORF">BDD21_5317</name>
</gene>
<organism evidence="1 2">
    <name type="scientific">Thiocapsa rosea</name>
    <dbReference type="NCBI Taxonomy" id="69360"/>
    <lineage>
        <taxon>Bacteria</taxon>
        <taxon>Pseudomonadati</taxon>
        <taxon>Pseudomonadota</taxon>
        <taxon>Gammaproteobacteria</taxon>
        <taxon>Chromatiales</taxon>
        <taxon>Chromatiaceae</taxon>
        <taxon>Thiocapsa</taxon>
    </lineage>
</organism>
<dbReference type="EMBL" id="RBXL01000001">
    <property type="protein sequence ID" value="RKT47713.1"/>
    <property type="molecule type" value="Genomic_DNA"/>
</dbReference>
<keyword evidence="2" id="KW-1185">Reference proteome</keyword>
<dbReference type="PROSITE" id="PS51257">
    <property type="entry name" value="PROKAR_LIPOPROTEIN"/>
    <property type="match status" value="1"/>
</dbReference>
<accession>A0A495VGL1</accession>
<evidence type="ECO:0000313" key="2">
    <source>
        <dbReference type="Proteomes" id="UP000274556"/>
    </source>
</evidence>
<dbReference type="AlphaFoldDB" id="A0A495VGL1"/>